<organism evidence="2 3">
    <name type="scientific">Salicibibacter cibarius</name>
    <dbReference type="NCBI Taxonomy" id="2743000"/>
    <lineage>
        <taxon>Bacteria</taxon>
        <taxon>Bacillati</taxon>
        <taxon>Bacillota</taxon>
        <taxon>Bacilli</taxon>
        <taxon>Bacillales</taxon>
        <taxon>Bacillaceae</taxon>
        <taxon>Salicibibacter</taxon>
    </lineage>
</organism>
<protein>
    <submittedName>
        <fullName evidence="2">Uncharacterized protein</fullName>
    </submittedName>
</protein>
<name>A0A7T6Z5L4_9BACI</name>
<gene>
    <name evidence="2" type="ORF">HUG15_15410</name>
</gene>
<accession>A0A7T6Z5L4</accession>
<dbReference type="Proteomes" id="UP000595823">
    <property type="component" value="Chromosome"/>
</dbReference>
<evidence type="ECO:0000313" key="3">
    <source>
        <dbReference type="Proteomes" id="UP000595823"/>
    </source>
</evidence>
<sequence>MSSLSKNVKEELLNALDDKNSAMFVDDGKLFSLEVHDTSSLEENPNNLEEEIEEYPELKESLQRYLDHPDMKRYTAKELKESRYDQRRR</sequence>
<reference evidence="2 3" key="1">
    <citation type="submission" date="2020-06" db="EMBL/GenBank/DDBJ databases">
        <title>Genomic analysis of Salicibibacter sp. NKC5-3.</title>
        <authorList>
            <person name="Oh Y.J."/>
        </authorList>
    </citation>
    <scope>NUCLEOTIDE SEQUENCE [LARGE SCALE GENOMIC DNA]</scope>
    <source>
        <strain evidence="2 3">NKC5-3</strain>
    </source>
</reference>
<dbReference type="RefSeq" id="WP_200123939.1">
    <property type="nucleotide sequence ID" value="NZ_CP054705.1"/>
</dbReference>
<keyword evidence="3" id="KW-1185">Reference proteome</keyword>
<evidence type="ECO:0000313" key="2">
    <source>
        <dbReference type="EMBL" id="QQK76811.1"/>
    </source>
</evidence>
<dbReference type="EMBL" id="CP054705">
    <property type="protein sequence ID" value="QQK76811.1"/>
    <property type="molecule type" value="Genomic_DNA"/>
</dbReference>
<dbReference type="AlphaFoldDB" id="A0A7T6Z5L4"/>
<feature type="region of interest" description="Disordered" evidence="1">
    <location>
        <begin position="67"/>
        <end position="89"/>
    </location>
</feature>
<dbReference type="KEGG" id="scia:HUG15_15410"/>
<evidence type="ECO:0000256" key="1">
    <source>
        <dbReference type="SAM" id="MobiDB-lite"/>
    </source>
</evidence>
<proteinExistence type="predicted"/>